<dbReference type="EMBL" id="JAMOIM010000006">
    <property type="protein sequence ID" value="MCW6508520.1"/>
    <property type="molecule type" value="Genomic_DNA"/>
</dbReference>
<dbReference type="InterPro" id="IPR000620">
    <property type="entry name" value="EamA_dom"/>
</dbReference>
<organism evidence="3 4">
    <name type="scientific">Lichenifustis flavocetrariae</name>
    <dbReference type="NCBI Taxonomy" id="2949735"/>
    <lineage>
        <taxon>Bacteria</taxon>
        <taxon>Pseudomonadati</taxon>
        <taxon>Pseudomonadota</taxon>
        <taxon>Alphaproteobacteria</taxon>
        <taxon>Hyphomicrobiales</taxon>
        <taxon>Lichenihabitantaceae</taxon>
        <taxon>Lichenifustis</taxon>
    </lineage>
</organism>
<feature type="transmembrane region" description="Helical" evidence="1">
    <location>
        <begin position="99"/>
        <end position="121"/>
    </location>
</feature>
<sequence>MTPEATASRQTSLAISLFSAGVFFFAVNDALGKWLVTGYPVGEIMLIRSCGAGLFLVPMLVRDPASLRRPNQLGLHAIRVLIMAGDSFAFYFATRSLPLADVMTFYLAAPLLVTLLAMLTLREPIGPWKALAVVVGFAGVVVALHPSGASLSPAAFIALAGSLMFATAIVITRGLRQTHWLSLVAWQFMGAAVVGAVTSLGAWVQPSLLDCGLMLLVGFISMICFISINKALSLAQASVLAPFHYTSIIWAVLLGWLIWGDIPTHEMCIGIGLIVASGALVWLRERLAPQDPHCEAPIA</sequence>
<evidence type="ECO:0000313" key="4">
    <source>
        <dbReference type="Proteomes" id="UP001165667"/>
    </source>
</evidence>
<dbReference type="Proteomes" id="UP001165667">
    <property type="component" value="Unassembled WGS sequence"/>
</dbReference>
<feature type="transmembrane region" description="Helical" evidence="1">
    <location>
        <begin position="44"/>
        <end position="61"/>
    </location>
</feature>
<name>A0AA41YWD2_9HYPH</name>
<dbReference type="InterPro" id="IPR037185">
    <property type="entry name" value="EmrE-like"/>
</dbReference>
<dbReference type="GO" id="GO:0016020">
    <property type="term" value="C:membrane"/>
    <property type="evidence" value="ECO:0007669"/>
    <property type="project" value="InterPro"/>
</dbReference>
<dbReference type="Pfam" id="PF00892">
    <property type="entry name" value="EamA"/>
    <property type="match status" value="2"/>
</dbReference>
<evidence type="ECO:0000256" key="1">
    <source>
        <dbReference type="SAM" id="Phobius"/>
    </source>
</evidence>
<dbReference type="AlphaFoldDB" id="A0AA41YWD2"/>
<dbReference type="PANTHER" id="PTHR22911:SF135">
    <property type="entry name" value="BLR4310 PROTEIN"/>
    <property type="match status" value="1"/>
</dbReference>
<comment type="caution">
    <text evidence="3">The sequence shown here is derived from an EMBL/GenBank/DDBJ whole genome shotgun (WGS) entry which is preliminary data.</text>
</comment>
<evidence type="ECO:0000313" key="3">
    <source>
        <dbReference type="EMBL" id="MCW6508520.1"/>
    </source>
</evidence>
<feature type="transmembrane region" description="Helical" evidence="1">
    <location>
        <begin position="128"/>
        <end position="145"/>
    </location>
</feature>
<keyword evidence="4" id="KW-1185">Reference proteome</keyword>
<feature type="transmembrane region" description="Helical" evidence="1">
    <location>
        <begin position="212"/>
        <end position="232"/>
    </location>
</feature>
<feature type="transmembrane region" description="Helical" evidence="1">
    <location>
        <begin position="73"/>
        <end position="93"/>
    </location>
</feature>
<feature type="transmembrane region" description="Helical" evidence="1">
    <location>
        <begin position="12"/>
        <end position="32"/>
    </location>
</feature>
<feature type="domain" description="EamA" evidence="2">
    <location>
        <begin position="14"/>
        <end position="143"/>
    </location>
</feature>
<reference evidence="3" key="1">
    <citation type="submission" date="2022-05" db="EMBL/GenBank/DDBJ databases">
        <authorList>
            <person name="Pankratov T."/>
        </authorList>
    </citation>
    <scope>NUCLEOTIDE SEQUENCE</scope>
    <source>
        <strain evidence="3">BP6-180914</strain>
    </source>
</reference>
<evidence type="ECO:0000259" key="2">
    <source>
        <dbReference type="Pfam" id="PF00892"/>
    </source>
</evidence>
<feature type="transmembrane region" description="Helical" evidence="1">
    <location>
        <begin position="183"/>
        <end position="206"/>
    </location>
</feature>
<keyword evidence="1" id="KW-1133">Transmembrane helix</keyword>
<feature type="transmembrane region" description="Helical" evidence="1">
    <location>
        <begin position="264"/>
        <end position="283"/>
    </location>
</feature>
<proteinExistence type="predicted"/>
<feature type="domain" description="EamA" evidence="2">
    <location>
        <begin position="154"/>
        <end position="281"/>
    </location>
</feature>
<feature type="transmembrane region" description="Helical" evidence="1">
    <location>
        <begin position="239"/>
        <end position="258"/>
    </location>
</feature>
<feature type="transmembrane region" description="Helical" evidence="1">
    <location>
        <begin position="151"/>
        <end position="171"/>
    </location>
</feature>
<protein>
    <submittedName>
        <fullName evidence="3">DMT family transporter</fullName>
    </submittedName>
</protein>
<dbReference type="RefSeq" id="WP_282584891.1">
    <property type="nucleotide sequence ID" value="NZ_JAMOIM010000006.1"/>
</dbReference>
<accession>A0AA41YWD2</accession>
<keyword evidence="1" id="KW-0812">Transmembrane</keyword>
<dbReference type="SUPFAM" id="SSF103481">
    <property type="entry name" value="Multidrug resistance efflux transporter EmrE"/>
    <property type="match status" value="2"/>
</dbReference>
<gene>
    <name evidence="3" type="ORF">M8523_10875</name>
</gene>
<dbReference type="PANTHER" id="PTHR22911">
    <property type="entry name" value="ACYL-MALONYL CONDENSING ENZYME-RELATED"/>
    <property type="match status" value="1"/>
</dbReference>
<keyword evidence="1" id="KW-0472">Membrane</keyword>